<reference evidence="3" key="1">
    <citation type="submission" date="2016-11" db="UniProtKB">
        <authorList>
            <consortium name="WormBaseParasite"/>
        </authorList>
    </citation>
    <scope>IDENTIFICATION</scope>
</reference>
<dbReference type="AlphaFoldDB" id="A0A1I7ZTL6"/>
<protein>
    <submittedName>
        <fullName evidence="3">Uncharacterized protein</fullName>
    </submittedName>
</protein>
<evidence type="ECO:0000313" key="2">
    <source>
        <dbReference type="Proteomes" id="UP000095287"/>
    </source>
</evidence>
<evidence type="ECO:0000256" key="1">
    <source>
        <dbReference type="SAM" id="MobiDB-lite"/>
    </source>
</evidence>
<accession>A0A1I7ZTL6</accession>
<proteinExistence type="predicted"/>
<name>A0A1I7ZTL6_9BILA</name>
<evidence type="ECO:0000313" key="3">
    <source>
        <dbReference type="WBParaSite" id="L893_g29705.t1"/>
    </source>
</evidence>
<keyword evidence="2" id="KW-1185">Reference proteome</keyword>
<feature type="compositionally biased region" description="Basic and acidic residues" evidence="1">
    <location>
        <begin position="13"/>
        <end position="30"/>
    </location>
</feature>
<dbReference type="Proteomes" id="UP000095287">
    <property type="component" value="Unplaced"/>
</dbReference>
<dbReference type="WBParaSite" id="L893_g29705.t1">
    <property type="protein sequence ID" value="L893_g29705.t1"/>
    <property type="gene ID" value="L893_g29705"/>
</dbReference>
<sequence>MSTFACFGRLETSKQIDQRRPPDPSIRLEGHSIGSDAHGTVASEQQDIEPREGQSPSMLPFCAYNICFVYCIRSRDNSLGRRHRRRLLSARPCLSVICTRAGSQPTSPRRRDGP</sequence>
<organism evidence="2 3">
    <name type="scientific">Steinernema glaseri</name>
    <dbReference type="NCBI Taxonomy" id="37863"/>
    <lineage>
        <taxon>Eukaryota</taxon>
        <taxon>Metazoa</taxon>
        <taxon>Ecdysozoa</taxon>
        <taxon>Nematoda</taxon>
        <taxon>Chromadorea</taxon>
        <taxon>Rhabditida</taxon>
        <taxon>Tylenchina</taxon>
        <taxon>Panagrolaimomorpha</taxon>
        <taxon>Strongyloidoidea</taxon>
        <taxon>Steinernematidae</taxon>
        <taxon>Steinernema</taxon>
    </lineage>
</organism>
<feature type="region of interest" description="Disordered" evidence="1">
    <location>
        <begin position="13"/>
        <end position="54"/>
    </location>
</feature>